<dbReference type="SUPFAM" id="SSF48726">
    <property type="entry name" value="Immunoglobulin"/>
    <property type="match status" value="6"/>
</dbReference>
<dbReference type="STRING" id="7176.B0W5W9"/>
<keyword evidence="3" id="KW-0393">Immunoglobulin domain</keyword>
<feature type="compositionally biased region" description="Basic and acidic residues" evidence="5">
    <location>
        <begin position="724"/>
        <end position="742"/>
    </location>
</feature>
<feature type="compositionally biased region" description="Basic and acidic residues" evidence="5">
    <location>
        <begin position="695"/>
        <end position="709"/>
    </location>
</feature>
<evidence type="ECO:0000256" key="1">
    <source>
        <dbReference type="ARBA" id="ARBA00022729"/>
    </source>
</evidence>
<dbReference type="InParanoid" id="B0W5W9"/>
<organism>
    <name type="scientific">Culex quinquefasciatus</name>
    <name type="common">Southern house mosquito</name>
    <name type="synonym">Culex pungens</name>
    <dbReference type="NCBI Taxonomy" id="7176"/>
    <lineage>
        <taxon>Eukaryota</taxon>
        <taxon>Metazoa</taxon>
        <taxon>Ecdysozoa</taxon>
        <taxon>Arthropoda</taxon>
        <taxon>Hexapoda</taxon>
        <taxon>Insecta</taxon>
        <taxon>Pterygota</taxon>
        <taxon>Neoptera</taxon>
        <taxon>Endopterygota</taxon>
        <taxon>Diptera</taxon>
        <taxon>Nematocera</taxon>
        <taxon>Culicoidea</taxon>
        <taxon>Culicidae</taxon>
        <taxon>Culicinae</taxon>
        <taxon>Culicini</taxon>
        <taxon>Culex</taxon>
        <taxon>Culex</taxon>
    </lineage>
</organism>
<dbReference type="InterPro" id="IPR036179">
    <property type="entry name" value="Ig-like_dom_sf"/>
</dbReference>
<sequence length="759" mass="85940">MSGRFASEVEEDQNHCYLIRFTIKDVKQLDRGVYSVLAKNKHGDSSAIINLNFDSSSKLVNPEGKPPRFPQKPTISQKGEVLSMECILEALPVADITWYHGQDTITDGDRFKILRKAISNDTYLLTLQISQPTANDGGIYRCHAFNPFGESNAHITLNFKANENDRGFAPSFVEKPKIIPNSKGTLITMKCRCRSKPKPTVKWMRKKQEVKTSNKVSLEVKTMDDDTYELTLNIKDPSAEDGGSYSCVISNEFGESSATLNLNIESEQESTKNAPIFVEKPHIVSQDNGKLVRMECKVKTDIKPDITWTREGKLLQESSKLKITMTTEKDVYHISLVLKDPQTEDSGTYKCNIKNILGELNANLILNIEIVPVIKEKPKLVTNIKKRTASIECAVASRFKPECIWMKETTVIKETHRHLIKIEETREGEFSVKLNITELSEADFGAYKLVAKNDKGQATSQVIEIKDIVFEKPPPTKPIIETKLKDVEIDEGGNLVLAVGLVHPDRHFKVYWMKNKTILKTSETVIQEFSGRMAKLTVKNCKAEDAGFYKVSISNEQQSDESEAKVTIKTIKKDEKKKVAKKEEKVEEKKEEKVEIKVEEKKVEEKKVEAKKVEIKVEEKKAEVKVEEKKAEVKVETKKVEEKKAEVKVEAKKVEEKKAEIKVEKKKAEAKKEEKIEIKVEEEKKVAAKKEEKIEIKIEAEPEAPKTKEQPAAQKGLEAPSIEIIRDKNGSRRGSFLDDRRPSLLMGDDLASSIRQLPS</sequence>
<dbReference type="OMA" id="DPNMQTS"/>
<feature type="domain" description="Ig-like" evidence="6">
    <location>
        <begin position="67"/>
        <end position="158"/>
    </location>
</feature>
<evidence type="ECO:0000256" key="3">
    <source>
        <dbReference type="ARBA" id="ARBA00023319"/>
    </source>
</evidence>
<gene>
    <name evidence="8" type="primary">6033677</name>
    <name evidence="7" type="ORF">CpipJ_CPIJ002359</name>
</gene>
<evidence type="ECO:0000313" key="8">
    <source>
        <dbReference type="EnsemblMetazoa" id="CPIJ002359-PA"/>
    </source>
</evidence>
<keyword evidence="2" id="KW-1015">Disulfide bond</keyword>
<feature type="coiled-coil region" evidence="4">
    <location>
        <begin position="571"/>
        <end position="693"/>
    </location>
</feature>
<accession>B0W5W9</accession>
<proteinExistence type="predicted"/>
<dbReference type="PANTHER" id="PTHR45080:SF8">
    <property type="entry name" value="IG-LIKE DOMAIN-CONTAINING PROTEIN"/>
    <property type="match status" value="1"/>
</dbReference>
<dbReference type="InterPro" id="IPR003598">
    <property type="entry name" value="Ig_sub2"/>
</dbReference>
<dbReference type="Proteomes" id="UP000002320">
    <property type="component" value="Unassembled WGS sequence"/>
</dbReference>
<dbReference type="InterPro" id="IPR013783">
    <property type="entry name" value="Ig-like_fold"/>
</dbReference>
<dbReference type="InterPro" id="IPR050958">
    <property type="entry name" value="Cell_Adh-Cytoskel_Orgn"/>
</dbReference>
<dbReference type="SMART" id="SM00408">
    <property type="entry name" value="IGc2"/>
    <property type="match status" value="4"/>
</dbReference>
<evidence type="ECO:0000313" key="9">
    <source>
        <dbReference type="Proteomes" id="UP000002320"/>
    </source>
</evidence>
<dbReference type="PROSITE" id="PS50835">
    <property type="entry name" value="IG_LIKE"/>
    <property type="match status" value="4"/>
</dbReference>
<keyword evidence="1" id="KW-0732">Signal</keyword>
<reference evidence="8" key="2">
    <citation type="submission" date="2021-02" db="UniProtKB">
        <authorList>
            <consortium name="EnsemblMetazoa"/>
        </authorList>
    </citation>
    <scope>IDENTIFICATION</scope>
    <source>
        <strain evidence="8">JHB</strain>
    </source>
</reference>
<dbReference type="InterPro" id="IPR007110">
    <property type="entry name" value="Ig-like_dom"/>
</dbReference>
<protein>
    <submittedName>
        <fullName evidence="7 8">Myomesin</fullName>
    </submittedName>
</protein>
<feature type="region of interest" description="Disordered" evidence="5">
    <location>
        <begin position="695"/>
        <end position="743"/>
    </location>
</feature>
<dbReference type="GO" id="GO:0005886">
    <property type="term" value="C:plasma membrane"/>
    <property type="evidence" value="ECO:0007669"/>
    <property type="project" value="TreeGrafter"/>
</dbReference>
<dbReference type="KEGG" id="cqu:CpipJ_CPIJ002359"/>
<dbReference type="VEuPathDB" id="VectorBase:CQUJHB001428"/>
<dbReference type="HOGENOM" id="CLU_367324_0_0_1"/>
<dbReference type="EnsemblMetazoa" id="CPIJ002359-RA">
    <property type="protein sequence ID" value="CPIJ002359-PA"/>
    <property type="gene ID" value="CPIJ002359"/>
</dbReference>
<keyword evidence="9" id="KW-1185">Reference proteome</keyword>
<dbReference type="AlphaFoldDB" id="B0W5W9"/>
<feature type="domain" description="Ig-like" evidence="6">
    <location>
        <begin position="170"/>
        <end position="265"/>
    </location>
</feature>
<keyword evidence="4" id="KW-0175">Coiled coil</keyword>
<reference evidence="7" key="1">
    <citation type="submission" date="2007-03" db="EMBL/GenBank/DDBJ databases">
        <title>Annotation of Culex pipiens quinquefasciatus.</title>
        <authorList>
            <consortium name="The Broad Institute Genome Sequencing Platform"/>
            <person name="Atkinson P.W."/>
            <person name="Hemingway J."/>
            <person name="Christensen B.M."/>
            <person name="Higgs S."/>
            <person name="Kodira C."/>
            <person name="Hannick L."/>
            <person name="Megy K."/>
            <person name="O'Leary S."/>
            <person name="Pearson M."/>
            <person name="Haas B.J."/>
            <person name="Mauceli E."/>
            <person name="Wortman J.R."/>
            <person name="Lee N.H."/>
            <person name="Guigo R."/>
            <person name="Stanke M."/>
            <person name="Alvarado L."/>
            <person name="Amedeo P."/>
            <person name="Antoine C.H."/>
            <person name="Arensburger P."/>
            <person name="Bidwell S.L."/>
            <person name="Crawford M."/>
            <person name="Camaro F."/>
            <person name="Devon K."/>
            <person name="Engels R."/>
            <person name="Hammond M."/>
            <person name="Howarth C."/>
            <person name="Koehrsen M."/>
            <person name="Lawson D."/>
            <person name="Montgomery P."/>
            <person name="Nene V."/>
            <person name="Nusbaum C."/>
            <person name="Puiu D."/>
            <person name="Romero-Severson J."/>
            <person name="Severson D.W."/>
            <person name="Shumway M."/>
            <person name="Sisk P."/>
            <person name="Stolte C."/>
            <person name="Zeng Q."/>
            <person name="Eisenstadt E."/>
            <person name="Fraser-Liggett C."/>
            <person name="Strausberg R."/>
            <person name="Galagan J."/>
            <person name="Birren B."/>
            <person name="Collins F.H."/>
        </authorList>
    </citation>
    <scope>NUCLEOTIDE SEQUENCE [LARGE SCALE GENOMIC DNA]</scope>
    <source>
        <strain evidence="7">JHB</strain>
    </source>
</reference>
<dbReference type="InterPro" id="IPR003599">
    <property type="entry name" value="Ig_sub"/>
</dbReference>
<dbReference type="CDD" id="cd00096">
    <property type="entry name" value="Ig"/>
    <property type="match status" value="2"/>
</dbReference>
<dbReference type="SMART" id="SM00409">
    <property type="entry name" value="IG"/>
    <property type="match status" value="5"/>
</dbReference>
<dbReference type="EMBL" id="DS231845">
    <property type="protein sequence ID" value="EDS35956.1"/>
    <property type="molecule type" value="Genomic_DNA"/>
</dbReference>
<feature type="domain" description="Ig-like" evidence="6">
    <location>
        <begin position="275"/>
        <end position="369"/>
    </location>
</feature>
<dbReference type="InterPro" id="IPR013098">
    <property type="entry name" value="Ig_I-set"/>
</dbReference>
<dbReference type="FunFam" id="2.60.40.10:FF:000097">
    <property type="entry name" value="Bent, isoform F"/>
    <property type="match status" value="3"/>
</dbReference>
<evidence type="ECO:0000313" key="7">
    <source>
        <dbReference type="EMBL" id="EDS35956.1"/>
    </source>
</evidence>
<dbReference type="eggNOG" id="KOG4475">
    <property type="taxonomic scope" value="Eukaryota"/>
</dbReference>
<evidence type="ECO:0000256" key="2">
    <source>
        <dbReference type="ARBA" id="ARBA00023157"/>
    </source>
</evidence>
<dbReference type="OrthoDB" id="504170at2759"/>
<name>B0W5W9_CULQU</name>
<dbReference type="Gene3D" id="2.60.40.10">
    <property type="entry name" value="Immunoglobulins"/>
    <property type="match status" value="6"/>
</dbReference>
<dbReference type="PANTHER" id="PTHR45080">
    <property type="entry name" value="CONTACTIN 5"/>
    <property type="match status" value="1"/>
</dbReference>
<dbReference type="VEuPathDB" id="VectorBase:CPIJ002359"/>
<evidence type="ECO:0000256" key="4">
    <source>
        <dbReference type="SAM" id="Coils"/>
    </source>
</evidence>
<feature type="domain" description="Ig-like" evidence="6">
    <location>
        <begin position="478"/>
        <end position="567"/>
    </location>
</feature>
<dbReference type="Pfam" id="PF07679">
    <property type="entry name" value="I-set"/>
    <property type="match status" value="5"/>
</dbReference>
<evidence type="ECO:0000256" key="5">
    <source>
        <dbReference type="SAM" id="MobiDB-lite"/>
    </source>
</evidence>
<evidence type="ECO:0000259" key="6">
    <source>
        <dbReference type="PROSITE" id="PS50835"/>
    </source>
</evidence>
<dbReference type="GO" id="GO:0007156">
    <property type="term" value="P:homophilic cell adhesion via plasma membrane adhesion molecules"/>
    <property type="evidence" value="ECO:0007669"/>
    <property type="project" value="TreeGrafter"/>
</dbReference>